<comment type="catalytic activity">
    <reaction evidence="4 5">
        <text>L-glutaminyl-[peptide chain release factor] + S-adenosyl-L-methionine = N(5)-methyl-L-glutaminyl-[peptide chain release factor] + S-adenosyl-L-homocysteine + H(+)</text>
        <dbReference type="Rhea" id="RHEA:42896"/>
        <dbReference type="Rhea" id="RHEA-COMP:10271"/>
        <dbReference type="Rhea" id="RHEA-COMP:10272"/>
        <dbReference type="ChEBI" id="CHEBI:15378"/>
        <dbReference type="ChEBI" id="CHEBI:30011"/>
        <dbReference type="ChEBI" id="CHEBI:57856"/>
        <dbReference type="ChEBI" id="CHEBI:59789"/>
        <dbReference type="ChEBI" id="CHEBI:61891"/>
        <dbReference type="EC" id="2.1.1.297"/>
    </reaction>
</comment>
<dbReference type="CDD" id="cd02440">
    <property type="entry name" value="AdoMet_MTases"/>
    <property type="match status" value="1"/>
</dbReference>
<evidence type="ECO:0000313" key="9">
    <source>
        <dbReference type="Proteomes" id="UP000076476"/>
    </source>
</evidence>
<dbReference type="PANTHER" id="PTHR18895:SF74">
    <property type="entry name" value="MTRF1L RELEASE FACTOR GLUTAMINE METHYLTRANSFERASE"/>
    <property type="match status" value="1"/>
</dbReference>
<dbReference type="GO" id="GO:0102559">
    <property type="term" value="F:peptide chain release factor N(5)-glutamine methyltransferase activity"/>
    <property type="evidence" value="ECO:0007669"/>
    <property type="project" value="UniProtKB-EC"/>
</dbReference>
<comment type="caution">
    <text evidence="8">The sequence shown here is derived from an EMBL/GenBank/DDBJ whole genome shotgun (WGS) entry which is preliminary data.</text>
</comment>
<feature type="binding site" evidence="5">
    <location>
        <begin position="123"/>
        <end position="127"/>
    </location>
    <ligand>
        <name>S-adenosyl-L-methionine</name>
        <dbReference type="ChEBI" id="CHEBI:59789"/>
    </ligand>
</feature>
<sequence>MPKVFEALKWASSFLKQAGRDENAGELLLLHHMKKSRASLLADLRMDIDKQVWEIFQQDVQKHAQGMPVQYIIGCEQFYGRPFKVNEHVLIPRPETEELVQGVLLRSERLFSEREQIDVVDIGTGSGAIAVTLALENKKMRVSATDISEKALAVAKENSEKLCANVHFYQGDLLNPIINAKQKADVVVSNPPYIPDEEIMELSTVVKDWEPTLALSGGADGLLYYRKIVEQLPDVIRYPGLIAFEIGHGQGKVVKSMLENRFPKAEVQIEYDMNGKERKVFAVLSL</sequence>
<evidence type="ECO:0000256" key="3">
    <source>
        <dbReference type="ARBA" id="ARBA00022691"/>
    </source>
</evidence>
<evidence type="ECO:0000256" key="2">
    <source>
        <dbReference type="ARBA" id="ARBA00022679"/>
    </source>
</evidence>
<keyword evidence="1 5" id="KW-0489">Methyltransferase</keyword>
<evidence type="ECO:0000256" key="1">
    <source>
        <dbReference type="ARBA" id="ARBA00022603"/>
    </source>
</evidence>
<dbReference type="InterPro" id="IPR004556">
    <property type="entry name" value="HemK-like"/>
</dbReference>
<accession>A0A165WSD7</accession>
<dbReference type="Pfam" id="PF05175">
    <property type="entry name" value="MTS"/>
    <property type="match status" value="1"/>
</dbReference>
<dbReference type="PANTHER" id="PTHR18895">
    <property type="entry name" value="HEMK METHYLTRANSFERASE"/>
    <property type="match status" value="1"/>
</dbReference>
<dbReference type="InterPro" id="IPR002052">
    <property type="entry name" value="DNA_methylase_N6_adenine_CS"/>
</dbReference>
<keyword evidence="2 5" id="KW-0808">Transferase</keyword>
<protein>
    <recommendedName>
        <fullName evidence="5">Release factor glutamine methyltransferase</fullName>
        <shortName evidence="5">RF MTase</shortName>
        <ecNumber evidence="5">2.1.1.297</ecNumber>
    </recommendedName>
    <alternativeName>
        <fullName evidence="5">N5-glutamine methyltransferase PrmC</fullName>
    </alternativeName>
    <alternativeName>
        <fullName evidence="5">Protein-(glutamine-N5) MTase PrmC</fullName>
    </alternativeName>
    <alternativeName>
        <fullName evidence="5">Protein-glutamine N-methyltransferase PrmC</fullName>
    </alternativeName>
</protein>
<evidence type="ECO:0000256" key="5">
    <source>
        <dbReference type="HAMAP-Rule" id="MF_02126"/>
    </source>
</evidence>
<dbReference type="Gene3D" id="3.40.50.150">
    <property type="entry name" value="Vaccinia Virus protein VP39"/>
    <property type="match status" value="1"/>
</dbReference>
<dbReference type="EC" id="2.1.1.297" evidence="5"/>
<dbReference type="SUPFAM" id="SSF53335">
    <property type="entry name" value="S-adenosyl-L-methionine-dependent methyltransferases"/>
    <property type="match status" value="1"/>
</dbReference>
<dbReference type="Pfam" id="PF17827">
    <property type="entry name" value="PrmC_N"/>
    <property type="match status" value="1"/>
</dbReference>
<dbReference type="EMBL" id="LWBR01000058">
    <property type="protein sequence ID" value="KZN95265.1"/>
    <property type="molecule type" value="Genomic_DNA"/>
</dbReference>
<feature type="domain" description="Release factor glutamine methyltransferase N-terminal" evidence="7">
    <location>
        <begin position="6"/>
        <end position="74"/>
    </location>
</feature>
<dbReference type="Gene3D" id="1.10.8.10">
    <property type="entry name" value="DNA helicase RuvA subunit, C-terminal domain"/>
    <property type="match status" value="1"/>
</dbReference>
<feature type="binding site" evidence="5">
    <location>
        <position position="190"/>
    </location>
    <ligand>
        <name>S-adenosyl-L-methionine</name>
        <dbReference type="ChEBI" id="CHEBI:59789"/>
    </ligand>
</feature>
<name>A0A165WSD7_9BACI</name>
<dbReference type="RefSeq" id="WP_063389030.1">
    <property type="nucleotide sequence ID" value="NZ_LWBR01000058.1"/>
</dbReference>
<dbReference type="PROSITE" id="PS00092">
    <property type="entry name" value="N6_MTASE"/>
    <property type="match status" value="1"/>
</dbReference>
<dbReference type="GO" id="GO:0032259">
    <property type="term" value="P:methylation"/>
    <property type="evidence" value="ECO:0007669"/>
    <property type="project" value="UniProtKB-KW"/>
</dbReference>
<reference evidence="8 9" key="1">
    <citation type="submission" date="2016-04" db="EMBL/GenBank/DDBJ databases">
        <title>Draft genome sequence of Aeribacillus pallidus 8m3 from petroleum reservoir.</title>
        <authorList>
            <person name="Poltaraus A.B."/>
            <person name="Nazina T.N."/>
            <person name="Tourova T.P."/>
            <person name="Malakho S.M."/>
            <person name="Korshunova A.V."/>
            <person name="Sokolova D.S."/>
        </authorList>
    </citation>
    <scope>NUCLEOTIDE SEQUENCE [LARGE SCALE GENOMIC DNA]</scope>
    <source>
        <strain evidence="8 9">8m3</strain>
    </source>
</reference>
<dbReference type="Proteomes" id="UP000076476">
    <property type="component" value="Unassembled WGS sequence"/>
</dbReference>
<evidence type="ECO:0000259" key="6">
    <source>
        <dbReference type="Pfam" id="PF05175"/>
    </source>
</evidence>
<evidence type="ECO:0000256" key="4">
    <source>
        <dbReference type="ARBA" id="ARBA00048391"/>
    </source>
</evidence>
<dbReference type="InterPro" id="IPR029063">
    <property type="entry name" value="SAM-dependent_MTases_sf"/>
</dbReference>
<dbReference type="HAMAP" id="MF_02126">
    <property type="entry name" value="RF_methyltr_PrmC"/>
    <property type="match status" value="1"/>
</dbReference>
<evidence type="ECO:0000313" key="8">
    <source>
        <dbReference type="EMBL" id="KZN95265.1"/>
    </source>
</evidence>
<dbReference type="AlphaFoldDB" id="A0A165WSD7"/>
<dbReference type="InterPro" id="IPR040758">
    <property type="entry name" value="PrmC_N"/>
</dbReference>
<feature type="binding site" evidence="5">
    <location>
        <position position="146"/>
    </location>
    <ligand>
        <name>S-adenosyl-L-methionine</name>
        <dbReference type="ChEBI" id="CHEBI:59789"/>
    </ligand>
</feature>
<comment type="caution">
    <text evidence="5">Lacks conserved residue(s) required for the propagation of feature annotation.</text>
</comment>
<dbReference type="STRING" id="33936.AZI98_14775"/>
<gene>
    <name evidence="5" type="primary">prmC</name>
    <name evidence="8" type="ORF">AZI98_14775</name>
</gene>
<proteinExistence type="inferred from homology"/>
<dbReference type="GO" id="GO:0003676">
    <property type="term" value="F:nucleic acid binding"/>
    <property type="evidence" value="ECO:0007669"/>
    <property type="project" value="InterPro"/>
</dbReference>
<feature type="domain" description="Methyltransferase small" evidence="6">
    <location>
        <begin position="112"/>
        <end position="197"/>
    </location>
</feature>
<keyword evidence="9" id="KW-1185">Reference proteome</keyword>
<comment type="similarity">
    <text evidence="5">Belongs to the protein N5-glutamine methyltransferase family. PrmC subfamily.</text>
</comment>
<dbReference type="InterPro" id="IPR050320">
    <property type="entry name" value="N5-glutamine_MTase"/>
</dbReference>
<feature type="binding site" evidence="5">
    <location>
        <begin position="190"/>
        <end position="193"/>
    </location>
    <ligand>
        <name>substrate</name>
    </ligand>
</feature>
<dbReference type="InterPro" id="IPR007848">
    <property type="entry name" value="Small_mtfrase_dom"/>
</dbReference>
<keyword evidence="3 5" id="KW-0949">S-adenosyl-L-methionine</keyword>
<organism evidence="8 9">
    <name type="scientific">Aeribacillus pallidus</name>
    <dbReference type="NCBI Taxonomy" id="33936"/>
    <lineage>
        <taxon>Bacteria</taxon>
        <taxon>Bacillati</taxon>
        <taxon>Bacillota</taxon>
        <taxon>Bacilli</taxon>
        <taxon>Bacillales</taxon>
        <taxon>Bacillaceae</taxon>
        <taxon>Aeribacillus</taxon>
    </lineage>
</organism>
<comment type="function">
    <text evidence="5">Methylates the class 1 translation termination release factors RF1/PrfA and RF2/PrfB on the glutamine residue of the universally conserved GGQ motif.</text>
</comment>
<dbReference type="InterPro" id="IPR019874">
    <property type="entry name" value="RF_methyltr_PrmC"/>
</dbReference>
<evidence type="ECO:0000259" key="7">
    <source>
        <dbReference type="Pfam" id="PF17827"/>
    </source>
</evidence>
<dbReference type="OrthoDB" id="9800643at2"/>
<dbReference type="NCBIfam" id="TIGR00536">
    <property type="entry name" value="hemK_fam"/>
    <property type="match status" value="1"/>
</dbReference>
<dbReference type="NCBIfam" id="TIGR03534">
    <property type="entry name" value="RF_mod_PrmC"/>
    <property type="match status" value="1"/>
</dbReference>